<dbReference type="GO" id="GO:0004185">
    <property type="term" value="F:serine-type carboxypeptidase activity"/>
    <property type="evidence" value="ECO:0007669"/>
    <property type="project" value="InterPro"/>
</dbReference>
<dbReference type="GO" id="GO:0006508">
    <property type="term" value="P:proteolysis"/>
    <property type="evidence" value="ECO:0007669"/>
    <property type="project" value="InterPro"/>
</dbReference>
<sequence>MFFSKVKEIHQMTLLLYGQVGGLDVLHYQDQMKKLVHLQWMMRESKKNPYSWNIRANILFLKSPTGVGFSINIDTKYEYNDENSGQDNYQALLVWLQGFIQFQKTQIYYCR</sequence>
<name>A0A8S1PEU5_PARPR</name>
<dbReference type="Proteomes" id="UP000688137">
    <property type="component" value="Unassembled WGS sequence"/>
</dbReference>
<keyword evidence="2" id="KW-1185">Reference proteome</keyword>
<proteinExistence type="predicted"/>
<accession>A0A8S1PEU5</accession>
<reference evidence="1" key="1">
    <citation type="submission" date="2021-01" db="EMBL/GenBank/DDBJ databases">
        <authorList>
            <consortium name="Genoscope - CEA"/>
            <person name="William W."/>
        </authorList>
    </citation>
    <scope>NUCLEOTIDE SEQUENCE</scope>
</reference>
<dbReference type="PANTHER" id="PTHR11802:SF201">
    <property type="entry name" value="CARBOXYPEPTIDASE"/>
    <property type="match status" value="1"/>
</dbReference>
<organism evidence="1 2">
    <name type="scientific">Paramecium primaurelia</name>
    <dbReference type="NCBI Taxonomy" id="5886"/>
    <lineage>
        <taxon>Eukaryota</taxon>
        <taxon>Sar</taxon>
        <taxon>Alveolata</taxon>
        <taxon>Ciliophora</taxon>
        <taxon>Intramacronucleata</taxon>
        <taxon>Oligohymenophorea</taxon>
        <taxon>Peniculida</taxon>
        <taxon>Parameciidae</taxon>
        <taxon>Paramecium</taxon>
    </lineage>
</organism>
<comment type="caution">
    <text evidence="1">The sequence shown here is derived from an EMBL/GenBank/DDBJ whole genome shotgun (WGS) entry which is preliminary data.</text>
</comment>
<dbReference type="EMBL" id="CAJJDM010000118">
    <property type="protein sequence ID" value="CAD8101233.1"/>
    <property type="molecule type" value="Genomic_DNA"/>
</dbReference>
<dbReference type="Pfam" id="PF00450">
    <property type="entry name" value="Peptidase_S10"/>
    <property type="match status" value="1"/>
</dbReference>
<evidence type="ECO:0000313" key="1">
    <source>
        <dbReference type="EMBL" id="CAD8101233.1"/>
    </source>
</evidence>
<evidence type="ECO:0000313" key="2">
    <source>
        <dbReference type="Proteomes" id="UP000688137"/>
    </source>
</evidence>
<protein>
    <submittedName>
        <fullName evidence="1">Uncharacterized protein</fullName>
    </submittedName>
</protein>
<dbReference type="InterPro" id="IPR001563">
    <property type="entry name" value="Peptidase_S10"/>
</dbReference>
<dbReference type="AlphaFoldDB" id="A0A8S1PEU5"/>
<gene>
    <name evidence="1" type="ORF">PPRIM_AZ9-3.1.T1150007</name>
</gene>
<dbReference type="PANTHER" id="PTHR11802">
    <property type="entry name" value="SERINE PROTEASE FAMILY S10 SERINE CARBOXYPEPTIDASE"/>
    <property type="match status" value="1"/>
</dbReference>